<comment type="subcellular location">
    <subcellularLocation>
        <location evidence="1">Periplasm</location>
    </subcellularLocation>
</comment>
<dbReference type="PANTHER" id="PTHR30024:SF47">
    <property type="entry name" value="TAURINE-BINDING PERIPLASMIC PROTEIN"/>
    <property type="match status" value="1"/>
</dbReference>
<evidence type="ECO:0000313" key="5">
    <source>
        <dbReference type="EMBL" id="MBP2186203.1"/>
    </source>
</evidence>
<sequence length="339" mass="35705">MLRIDSSAQPARRRFHRLGVLTATIGLLGSLSGCGLLGGSDDSAAEGNGPLEKSKIKVSIMPTIDVAPFHLANKNGYFKAEGLDVEIVNAPSGQASVTKLVNGEVDIAYGSYTPFFVVKSQGAADVRIIADASSAGPKSTMVVAMPSSTVKSVQDMAGKRVAITGRNTITDTLIKSVMKTNGVDFNGVQWVEFPFPEIAPALQRGDADAGFLTEPFITQASRTVGAVPVFDTAVGPTQDFPTAGYGTLGKFADENPKTAAAFQRVMQKATVEAADRSKIEPLLVEFAKVDPPTASQTGLLTFQSKLEAARLQRVPDILLEFGIISTKVSADDMIVKPAA</sequence>
<organism evidence="5 6">
    <name type="scientific">Amycolatopsis magusensis</name>
    <dbReference type="NCBI Taxonomy" id="882444"/>
    <lineage>
        <taxon>Bacteria</taxon>
        <taxon>Bacillati</taxon>
        <taxon>Actinomycetota</taxon>
        <taxon>Actinomycetes</taxon>
        <taxon>Pseudonocardiales</taxon>
        <taxon>Pseudonocardiaceae</taxon>
        <taxon>Amycolatopsis</taxon>
    </lineage>
</organism>
<gene>
    <name evidence="5" type="ORF">JOM49_007729</name>
</gene>
<reference evidence="5 6" key="1">
    <citation type="submission" date="2021-03" db="EMBL/GenBank/DDBJ databases">
        <title>Sequencing the genomes of 1000 actinobacteria strains.</title>
        <authorList>
            <person name="Klenk H.-P."/>
        </authorList>
    </citation>
    <scope>NUCLEOTIDE SEQUENCE [LARGE SCALE GENOMIC DNA]</scope>
    <source>
        <strain evidence="5 6">DSM 45510</strain>
    </source>
</reference>
<evidence type="ECO:0000256" key="2">
    <source>
        <dbReference type="ARBA" id="ARBA00010742"/>
    </source>
</evidence>
<evidence type="ECO:0000256" key="3">
    <source>
        <dbReference type="ARBA" id="ARBA00022729"/>
    </source>
</evidence>
<dbReference type="EMBL" id="JAGGMS010000001">
    <property type="protein sequence ID" value="MBP2186203.1"/>
    <property type="molecule type" value="Genomic_DNA"/>
</dbReference>
<evidence type="ECO:0000256" key="1">
    <source>
        <dbReference type="ARBA" id="ARBA00004418"/>
    </source>
</evidence>
<keyword evidence="6" id="KW-1185">Reference proteome</keyword>
<comment type="caution">
    <text evidence="5">The sequence shown here is derived from an EMBL/GenBank/DDBJ whole genome shotgun (WGS) entry which is preliminary data.</text>
</comment>
<accession>A0ABS4Q515</accession>
<protein>
    <submittedName>
        <fullName evidence="5">NitT/TauT family transport system substrate-binding protein</fullName>
    </submittedName>
</protein>
<evidence type="ECO:0000313" key="6">
    <source>
        <dbReference type="Proteomes" id="UP000741013"/>
    </source>
</evidence>
<dbReference type="PROSITE" id="PS51257">
    <property type="entry name" value="PROKAR_LIPOPROTEIN"/>
    <property type="match status" value="1"/>
</dbReference>
<dbReference type="Gene3D" id="3.40.190.10">
    <property type="entry name" value="Periplasmic binding protein-like II"/>
    <property type="match status" value="2"/>
</dbReference>
<name>A0ABS4Q515_9PSEU</name>
<keyword evidence="3" id="KW-0732">Signal</keyword>
<proteinExistence type="inferred from homology"/>
<evidence type="ECO:0000259" key="4">
    <source>
        <dbReference type="SMART" id="SM00062"/>
    </source>
</evidence>
<dbReference type="InterPro" id="IPR001638">
    <property type="entry name" value="Solute-binding_3/MltF_N"/>
</dbReference>
<dbReference type="SMART" id="SM00062">
    <property type="entry name" value="PBPb"/>
    <property type="match status" value="1"/>
</dbReference>
<comment type="similarity">
    <text evidence="2">Belongs to the bacterial solute-binding protein SsuA/TauA family.</text>
</comment>
<dbReference type="InterPro" id="IPR015168">
    <property type="entry name" value="SsuA/THI5"/>
</dbReference>
<feature type="domain" description="Solute-binding protein family 3/N-terminal" evidence="4">
    <location>
        <begin position="55"/>
        <end position="290"/>
    </location>
</feature>
<dbReference type="SUPFAM" id="SSF53850">
    <property type="entry name" value="Periplasmic binding protein-like II"/>
    <property type="match status" value="1"/>
</dbReference>
<dbReference type="PANTHER" id="PTHR30024">
    <property type="entry name" value="ALIPHATIC SULFONATES-BINDING PROTEIN-RELATED"/>
    <property type="match status" value="1"/>
</dbReference>
<dbReference type="Proteomes" id="UP000741013">
    <property type="component" value="Unassembled WGS sequence"/>
</dbReference>
<dbReference type="Pfam" id="PF09084">
    <property type="entry name" value="NMT1"/>
    <property type="match status" value="1"/>
</dbReference>